<dbReference type="InterPro" id="IPR023795">
    <property type="entry name" value="Serpin_CS"/>
</dbReference>
<protein>
    <recommendedName>
        <fullName evidence="5">Serpin domain-containing protein</fullName>
    </recommendedName>
</protein>
<dbReference type="Gene3D" id="2.30.39.10">
    <property type="entry name" value="Alpha-1-antitrypsin, domain 1"/>
    <property type="match status" value="1"/>
</dbReference>
<dbReference type="Pfam" id="PF00079">
    <property type="entry name" value="Serpin"/>
    <property type="match status" value="1"/>
</dbReference>
<proteinExistence type="inferred from homology"/>
<feature type="signal peptide" evidence="4">
    <location>
        <begin position="1"/>
        <end position="18"/>
    </location>
</feature>
<evidence type="ECO:0000313" key="7">
    <source>
        <dbReference type="Proteomes" id="UP000823941"/>
    </source>
</evidence>
<feature type="chain" id="PRO_5047009047" description="Serpin domain-containing protein" evidence="4">
    <location>
        <begin position="19"/>
        <end position="396"/>
    </location>
</feature>
<dbReference type="SMART" id="SM00093">
    <property type="entry name" value="SERPIN"/>
    <property type="match status" value="1"/>
</dbReference>
<organism evidence="6 7">
    <name type="scientific">Plutella xylostella</name>
    <name type="common">Diamondback moth</name>
    <name type="synonym">Plutella maculipennis</name>
    <dbReference type="NCBI Taxonomy" id="51655"/>
    <lineage>
        <taxon>Eukaryota</taxon>
        <taxon>Metazoa</taxon>
        <taxon>Ecdysozoa</taxon>
        <taxon>Arthropoda</taxon>
        <taxon>Hexapoda</taxon>
        <taxon>Insecta</taxon>
        <taxon>Pterygota</taxon>
        <taxon>Neoptera</taxon>
        <taxon>Endopterygota</taxon>
        <taxon>Lepidoptera</taxon>
        <taxon>Glossata</taxon>
        <taxon>Ditrysia</taxon>
        <taxon>Yponomeutoidea</taxon>
        <taxon>Plutellidae</taxon>
        <taxon>Plutella</taxon>
    </lineage>
</organism>
<dbReference type="Proteomes" id="UP000823941">
    <property type="component" value="Chromosome 28"/>
</dbReference>
<gene>
    <name evidence="6" type="ORF">JYU34_020581</name>
</gene>
<evidence type="ECO:0000256" key="3">
    <source>
        <dbReference type="RuleBase" id="RU000411"/>
    </source>
</evidence>
<keyword evidence="2" id="KW-0722">Serine protease inhibitor</keyword>
<dbReference type="InterPro" id="IPR036186">
    <property type="entry name" value="Serpin_sf"/>
</dbReference>
<dbReference type="EMBL" id="JAHIBW010000028">
    <property type="protein sequence ID" value="KAG7296702.1"/>
    <property type="molecule type" value="Genomic_DNA"/>
</dbReference>
<dbReference type="Gene3D" id="3.30.497.10">
    <property type="entry name" value="Antithrombin, subunit I, domain 2"/>
    <property type="match status" value="1"/>
</dbReference>
<dbReference type="InterPro" id="IPR042178">
    <property type="entry name" value="Serpin_sf_1"/>
</dbReference>
<dbReference type="InterPro" id="IPR023796">
    <property type="entry name" value="Serpin_dom"/>
</dbReference>
<evidence type="ECO:0000256" key="2">
    <source>
        <dbReference type="ARBA" id="ARBA00022900"/>
    </source>
</evidence>
<comment type="similarity">
    <text evidence="3">Belongs to the serpin family.</text>
</comment>
<dbReference type="InterPro" id="IPR000215">
    <property type="entry name" value="Serpin_fam"/>
</dbReference>
<dbReference type="PROSITE" id="PS00284">
    <property type="entry name" value="SERPIN"/>
    <property type="match status" value="1"/>
</dbReference>
<dbReference type="SUPFAM" id="SSF56574">
    <property type="entry name" value="Serpins"/>
    <property type="match status" value="1"/>
</dbReference>
<evidence type="ECO:0000256" key="1">
    <source>
        <dbReference type="ARBA" id="ARBA00022690"/>
    </source>
</evidence>
<keyword evidence="7" id="KW-1185">Reference proteome</keyword>
<feature type="domain" description="Serpin" evidence="5">
    <location>
        <begin position="29"/>
        <end position="393"/>
    </location>
</feature>
<reference evidence="6 7" key="1">
    <citation type="submission" date="2021-06" db="EMBL/GenBank/DDBJ databases">
        <title>A haploid diamondback moth (Plutella xylostella L.) genome assembly resolves 31 chromosomes and identifies a diamide resistance mutation.</title>
        <authorList>
            <person name="Ward C.M."/>
            <person name="Perry K.D."/>
            <person name="Baker G."/>
            <person name="Powis K."/>
            <person name="Heckel D.G."/>
            <person name="Baxter S.W."/>
        </authorList>
    </citation>
    <scope>NUCLEOTIDE SEQUENCE [LARGE SCALE GENOMIC DNA]</scope>
    <source>
        <strain evidence="6 7">LV</strain>
        <tissue evidence="6">Single pupa</tissue>
    </source>
</reference>
<evidence type="ECO:0000256" key="4">
    <source>
        <dbReference type="SAM" id="SignalP"/>
    </source>
</evidence>
<keyword evidence="1" id="KW-0646">Protease inhibitor</keyword>
<dbReference type="PANTHER" id="PTHR11461:SF367">
    <property type="entry name" value="GH21475P-RELATED"/>
    <property type="match status" value="1"/>
</dbReference>
<keyword evidence="4" id="KW-0732">Signal</keyword>
<evidence type="ECO:0000313" key="6">
    <source>
        <dbReference type="EMBL" id="KAG7296702.1"/>
    </source>
</evidence>
<dbReference type="PANTHER" id="PTHR11461">
    <property type="entry name" value="SERINE PROTEASE INHIBITOR, SERPIN"/>
    <property type="match status" value="1"/>
</dbReference>
<name>A0ABQ7PUS0_PLUXY</name>
<evidence type="ECO:0000259" key="5">
    <source>
        <dbReference type="SMART" id="SM00093"/>
    </source>
</evidence>
<accession>A0ABQ7PUS0</accession>
<comment type="caution">
    <text evidence="6">The sequence shown here is derived from an EMBL/GenBank/DDBJ whole genome shotgun (WGS) entry which is preliminary data.</text>
</comment>
<sequence>MLFKIFIIFSLCVSLCVCAVEYSDRGRNFSLELIYFTGQENQNHFVVSPFSVWTLLTGLAYGTIGDTYRELRFALILPLKMSRTAEQYPEFMKAVFDIPKPEISVSTNSYIFYDNVVPVERDFMGTLERDFKTVVNQISPDNWTATDVIVNDIKKSHTHAVNVINLSNLQGAVTMRAINFISFEGLWGMPFDKRDTAVNNFYNDQGELIGEVNMMHQKGPFQFTDIKELEAVLIDLPFANNKKYSMLVILPYDKRNTTAVYRKFLTYSIPDIYKSLKDDLEAYGEEVVDLKIPRFRITDEIKMEKPLNSMGVYSLFEKSDFHRAVRLPVQISGFTQSVNIEITESGSVLGATKPKVQPIRSLISNIVVDRPFIFFIMEKYTLSILIGGIYSKPEKS</sequence>
<dbReference type="InterPro" id="IPR042185">
    <property type="entry name" value="Serpin_sf_2"/>
</dbReference>